<dbReference type="GO" id="GO:0090307">
    <property type="term" value="P:mitotic spindle assembly"/>
    <property type="evidence" value="ECO:0007669"/>
    <property type="project" value="TreeGrafter"/>
</dbReference>
<comment type="similarity">
    <text evidence="2">Belongs to the CLASP family.</text>
</comment>
<proteinExistence type="inferred from homology"/>
<comment type="subcellular location">
    <subcellularLocation>
        <location evidence="1">Cytoplasm</location>
        <location evidence="1">Cytoskeleton</location>
        <location evidence="1">Spindle</location>
    </subcellularLocation>
</comment>
<feature type="compositionally biased region" description="Low complexity" evidence="6">
    <location>
        <begin position="664"/>
        <end position="694"/>
    </location>
</feature>
<evidence type="ECO:0000259" key="7">
    <source>
        <dbReference type="SMART" id="SM01349"/>
    </source>
</evidence>
<keyword evidence="5" id="KW-0498">Mitosis</keyword>
<dbReference type="Proteomes" id="UP000383932">
    <property type="component" value="Unassembled WGS sequence"/>
</dbReference>
<dbReference type="InterPro" id="IPR034085">
    <property type="entry name" value="TOG"/>
</dbReference>
<dbReference type="PANTHER" id="PTHR21567">
    <property type="entry name" value="CLASP"/>
    <property type="match status" value="1"/>
</dbReference>
<evidence type="ECO:0000256" key="5">
    <source>
        <dbReference type="ARBA" id="ARBA00022776"/>
    </source>
</evidence>
<dbReference type="GO" id="GO:0051301">
    <property type="term" value="P:cell division"/>
    <property type="evidence" value="ECO:0007669"/>
    <property type="project" value="UniProtKB-KW"/>
</dbReference>
<sequence>MSAEEYAALLAKLQGNDVDAKIDAVGKLQVLLDTEGFELTNVDDLIAALKICLKTANQHLTTPTLLLFPSLFRHLASNAAHLQHEIRFAFTSFLPSGGVFDRLGDTRDRARDAAKAAIVSIARLAFEHGGPSHSSSLRGKEAHRGPESPMMLFEKGLRENGFGNKIARVREQSIQCLAVIREAHPGFPLRPYVARSVELLEDGDGSVRDTARASIISLFTAPGVTDAARADLKNEMSKRGVRKTIVDAVLSKLAESSAPRSASVVGSDSGIDNEALSRSGGSTSRKPSGVSITRTTSITSATGSTNGGESLQDTVPPTTSSSSVTIAIPPGPPEAGVKSAEAVGISATSTDIPTVFIASARDLENEMDKMLPFFQGKETEHNWADRERSTITIRGLIKGGVYARYPDVFLEGLKSGILDGILKALASLRTTLSSHACVLLSEMAEALQQGIDPFVDRILTPLLKMSGFTKKIIAQQSQASVAAVIANTSAQPRVVLPLIWSYVQEKNVQSRSYMLEHLTAYLKTHAVRSKNAIESSGGIDIITKSLQKTLSDPNPGVRPLARTCFWTFEPVWPANALVIADQLDASTRKQLEKANPNPDACTPIAPAEEVKKKPSVAAAIAASRAKAKAIATAPPTLRHAVTSPPSRRAVSPPPAKTPLPQRQTSPRVPSTGSRPPSRPPSRSAGSPGTSAPSRSPIPPVPPLPRPSSRASSPTPPSPTSSSSAHRRQVSGASVALSSPGRPSTLRSSYSQIRPGAKAAATSANSGTSKPVPATVPPVPRVKSPILSKSMSSVPQPPISPTRRATSPVTPTRRPGLTGGSPGSRKPLPSHPLPSLAQRLEDSESLLHAVTVPIPDDDDDDESMNLIDFSTSFKKSSTTTPPRIVPSTIARDMREPEESLLAKAMQATSAASQLEDEIASAGKDDPSPYPAELLANSQTRTPINRRIMREAALFQNSPQATKTPTILDQLFERGDEKESWVHKRSVSLRQASVDLDLKSTPLSVELRNNIDALTQGTADESVLRRLAVICAENGHSSVPDVATNGQASPEFSPSSPTHTNGNSILRPLTSPNDIWLGGKTFDKLFDALTAFLTHDKSAELLDLGLAVVWEMLRHQWEYVTEHQAELWMFLIRLRYANSEPVLQGTNAIRDALTAAVEPIFGLTTANGCLLSFLDEAPPSPELEAVRANSWAYGLVGIAKIMMRLPADILEEEIPRIRSTLTTAICYEQSALVRGAATVAIAACQMVLRDETHLFALLGNLPNEKKNLLTYYFNRTGSRGPAGSNVEAGKVDEELRKIDRGTVLPPRTKPLSPLRPST</sequence>
<dbReference type="InterPro" id="IPR016024">
    <property type="entry name" value="ARM-type_fold"/>
</dbReference>
<evidence type="ECO:0000256" key="6">
    <source>
        <dbReference type="SAM" id="MobiDB-lite"/>
    </source>
</evidence>
<feature type="region of interest" description="Disordered" evidence="6">
    <location>
        <begin position="259"/>
        <end position="341"/>
    </location>
</feature>
<dbReference type="EMBL" id="SSOP01000033">
    <property type="protein sequence ID" value="KAB5593640.1"/>
    <property type="molecule type" value="Genomic_DNA"/>
</dbReference>
<evidence type="ECO:0000256" key="4">
    <source>
        <dbReference type="ARBA" id="ARBA00022701"/>
    </source>
</evidence>
<name>A0A5N5QPF7_9AGAM</name>
<gene>
    <name evidence="8" type="ORF">CTheo_2933</name>
</gene>
<keyword evidence="4" id="KW-0493">Microtubule</keyword>
<dbReference type="GO" id="GO:0005815">
    <property type="term" value="C:microtubule organizing center"/>
    <property type="evidence" value="ECO:0007669"/>
    <property type="project" value="TreeGrafter"/>
</dbReference>
<keyword evidence="3" id="KW-0132">Cell division</keyword>
<dbReference type="InterPro" id="IPR024395">
    <property type="entry name" value="CLASP_N_dom"/>
</dbReference>
<dbReference type="Gene3D" id="1.25.10.10">
    <property type="entry name" value="Leucine-rich Repeat Variant"/>
    <property type="match status" value="2"/>
</dbReference>
<keyword evidence="9" id="KW-1185">Reference proteome</keyword>
<dbReference type="SUPFAM" id="SSF48371">
    <property type="entry name" value="ARM repeat"/>
    <property type="match status" value="1"/>
</dbReference>
<organism evidence="8 9">
    <name type="scientific">Ceratobasidium theobromae</name>
    <dbReference type="NCBI Taxonomy" id="1582974"/>
    <lineage>
        <taxon>Eukaryota</taxon>
        <taxon>Fungi</taxon>
        <taxon>Dikarya</taxon>
        <taxon>Basidiomycota</taxon>
        <taxon>Agaricomycotina</taxon>
        <taxon>Agaricomycetes</taxon>
        <taxon>Cantharellales</taxon>
        <taxon>Ceratobasidiaceae</taxon>
        <taxon>Ceratobasidium</taxon>
    </lineage>
</organism>
<dbReference type="SMART" id="SM01349">
    <property type="entry name" value="TOG"/>
    <property type="match status" value="2"/>
</dbReference>
<feature type="compositionally biased region" description="Polar residues" evidence="6">
    <location>
        <begin position="740"/>
        <end position="751"/>
    </location>
</feature>
<protein>
    <submittedName>
        <fullName evidence="8">CLASP amino-terminal protein</fullName>
    </submittedName>
</protein>
<dbReference type="GO" id="GO:0005881">
    <property type="term" value="C:cytoplasmic microtubule"/>
    <property type="evidence" value="ECO:0007669"/>
    <property type="project" value="TreeGrafter"/>
</dbReference>
<comment type="caution">
    <text evidence="8">The sequence shown here is derived from an EMBL/GenBank/DDBJ whole genome shotgun (WGS) entry which is preliminary data.</text>
</comment>
<accession>A0A5N5QPF7</accession>
<reference evidence="8 9" key="1">
    <citation type="journal article" date="2019" name="Fungal Biol. Biotechnol.">
        <title>Draft genome sequence of fastidious pathogen Ceratobasidium theobromae, which causes vascular-streak dieback in Theobroma cacao.</title>
        <authorList>
            <person name="Ali S.S."/>
            <person name="Asman A."/>
            <person name="Shao J."/>
            <person name="Firmansyah A.P."/>
            <person name="Susilo A.W."/>
            <person name="Rosmana A."/>
            <person name="McMahon P."/>
            <person name="Junaid M."/>
            <person name="Guest D."/>
            <person name="Kheng T.Y."/>
            <person name="Meinhardt L.W."/>
            <person name="Bailey B.A."/>
        </authorList>
    </citation>
    <scope>NUCLEOTIDE SEQUENCE [LARGE SCALE GENOMIC DNA]</scope>
    <source>
        <strain evidence="8 9">CT2</strain>
    </source>
</reference>
<evidence type="ECO:0000256" key="1">
    <source>
        <dbReference type="ARBA" id="ARBA00004186"/>
    </source>
</evidence>
<evidence type="ECO:0000313" key="8">
    <source>
        <dbReference type="EMBL" id="KAB5593640.1"/>
    </source>
</evidence>
<dbReference type="Pfam" id="PF12348">
    <property type="entry name" value="CLASP_N"/>
    <property type="match status" value="1"/>
</dbReference>
<feature type="domain" description="TOG" evidence="7">
    <location>
        <begin position="1"/>
        <end position="259"/>
    </location>
</feature>
<dbReference type="GO" id="GO:0008017">
    <property type="term" value="F:microtubule binding"/>
    <property type="evidence" value="ECO:0007669"/>
    <property type="project" value="TreeGrafter"/>
</dbReference>
<evidence type="ECO:0000256" key="3">
    <source>
        <dbReference type="ARBA" id="ARBA00022618"/>
    </source>
</evidence>
<dbReference type="InterPro" id="IPR011989">
    <property type="entry name" value="ARM-like"/>
</dbReference>
<feature type="domain" description="TOG" evidence="7">
    <location>
        <begin position="359"/>
        <end position="597"/>
    </location>
</feature>
<evidence type="ECO:0000313" key="9">
    <source>
        <dbReference type="Proteomes" id="UP000383932"/>
    </source>
</evidence>
<dbReference type="GO" id="GO:0005876">
    <property type="term" value="C:spindle microtubule"/>
    <property type="evidence" value="ECO:0007669"/>
    <property type="project" value="TreeGrafter"/>
</dbReference>
<keyword evidence="5" id="KW-0131">Cell cycle</keyword>
<feature type="compositionally biased region" description="Pro residues" evidence="6">
    <location>
        <begin position="695"/>
        <end position="705"/>
    </location>
</feature>
<dbReference type="OrthoDB" id="46159at2759"/>
<dbReference type="PANTHER" id="PTHR21567:SF9">
    <property type="entry name" value="CLIP-ASSOCIATING PROTEIN"/>
    <property type="match status" value="1"/>
</dbReference>
<evidence type="ECO:0000256" key="2">
    <source>
        <dbReference type="ARBA" id="ARBA00009549"/>
    </source>
</evidence>
<feature type="region of interest" description="Disordered" evidence="6">
    <location>
        <begin position="1295"/>
        <end position="1316"/>
    </location>
</feature>
<feature type="compositionally biased region" description="Low complexity" evidence="6">
    <location>
        <begin position="288"/>
        <end position="328"/>
    </location>
</feature>
<dbReference type="GO" id="GO:1990023">
    <property type="term" value="C:mitotic spindle midzone"/>
    <property type="evidence" value="ECO:0007669"/>
    <property type="project" value="TreeGrafter"/>
</dbReference>
<feature type="region of interest" description="Disordered" evidence="6">
    <location>
        <begin position="628"/>
        <end position="861"/>
    </location>
</feature>